<dbReference type="AlphaFoldDB" id="A0A5P3AL74"/>
<feature type="transmembrane region" description="Helical" evidence="6">
    <location>
        <begin position="188"/>
        <end position="209"/>
    </location>
</feature>
<feature type="transmembrane region" description="Helical" evidence="6">
    <location>
        <begin position="221"/>
        <end position="254"/>
    </location>
</feature>
<reference evidence="7 8" key="1">
    <citation type="submission" date="2018-08" db="EMBL/GenBank/DDBJ databases">
        <title>Genetic Globetrotter - A new plasmid hitch-hiking vast phylogenetic and geographic distances.</title>
        <authorList>
            <person name="Vollmers J."/>
            <person name="Petersen J."/>
        </authorList>
    </citation>
    <scope>NUCLEOTIDE SEQUENCE [LARGE SCALE GENOMIC DNA]</scope>
    <source>
        <strain evidence="7 8">DSM 26383</strain>
        <plasmid evidence="8">pridsm_02</plasmid>
    </source>
</reference>
<feature type="transmembrane region" description="Helical" evidence="6">
    <location>
        <begin position="15"/>
        <end position="35"/>
    </location>
</feature>
<evidence type="ECO:0000256" key="1">
    <source>
        <dbReference type="ARBA" id="ARBA00004651"/>
    </source>
</evidence>
<dbReference type="InterPro" id="IPR019108">
    <property type="entry name" value="Caa3_assmbl_CtaG-rel"/>
</dbReference>
<dbReference type="KEGG" id="rid:RIdsm_05787"/>
<evidence type="ECO:0000256" key="4">
    <source>
        <dbReference type="ARBA" id="ARBA00022989"/>
    </source>
</evidence>
<evidence type="ECO:0000256" key="3">
    <source>
        <dbReference type="ARBA" id="ARBA00022692"/>
    </source>
</evidence>
<proteinExistence type="predicted"/>
<keyword evidence="7" id="KW-0614">Plasmid</keyword>
<evidence type="ECO:0000256" key="2">
    <source>
        <dbReference type="ARBA" id="ARBA00022475"/>
    </source>
</evidence>
<dbReference type="RefSeq" id="WP_057821563.1">
    <property type="nucleotide sequence ID" value="NZ_FOMY01000024.1"/>
</dbReference>
<feature type="transmembrane region" description="Helical" evidence="6">
    <location>
        <begin position="157"/>
        <end position="176"/>
    </location>
</feature>
<accession>A0A5P3AL74</accession>
<dbReference type="GO" id="GO:0005886">
    <property type="term" value="C:plasma membrane"/>
    <property type="evidence" value="ECO:0007669"/>
    <property type="project" value="UniProtKB-SubCell"/>
</dbReference>
<organism evidence="7 8">
    <name type="scientific">Roseovarius indicus</name>
    <dbReference type="NCBI Taxonomy" id="540747"/>
    <lineage>
        <taxon>Bacteria</taxon>
        <taxon>Pseudomonadati</taxon>
        <taxon>Pseudomonadota</taxon>
        <taxon>Alphaproteobacteria</taxon>
        <taxon>Rhodobacterales</taxon>
        <taxon>Roseobacteraceae</taxon>
        <taxon>Roseovarius</taxon>
    </lineage>
</organism>
<comment type="subcellular location">
    <subcellularLocation>
        <location evidence="1">Cell membrane</location>
        <topology evidence="1">Multi-pass membrane protein</topology>
    </subcellularLocation>
</comment>
<keyword evidence="5 6" id="KW-0472">Membrane</keyword>
<sequence length="302" mass="33405">MTIQKLEANSLPSDTLAYGGIALLGAVLWALTTYIPAQIPAILPYEFSWLIYLAVTLSGLWFARGLRRTAPGDRASRLRQAAFWTGLVLLWGVTQTGFEYLAQRMFFTNRLQHVAMHHVGPVLLALSAGGPVLLAGAPEWLRALCASRLVMLVYRTIQQPVIAVILFVGLFWFWLIPPVHFAAMLDPVLYQVMNWSMAVDGILFWALVLDTRPAPPARLRFGWRAALAVGVMFPQIVLGALISFATVDLFPYYAFCGRYFPSISAVTDQQIGGIVIWIPPAMMSVLGLLVVVRNMRAADADL</sequence>
<keyword evidence="4 6" id="KW-1133">Transmembrane helix</keyword>
<dbReference type="OrthoDB" id="259025at2"/>
<dbReference type="Pfam" id="PF09678">
    <property type="entry name" value="Caa3_CtaG"/>
    <property type="match status" value="1"/>
</dbReference>
<feature type="transmembrane region" description="Helical" evidence="6">
    <location>
        <begin position="78"/>
        <end position="98"/>
    </location>
</feature>
<geneLocation type="plasmid" evidence="8">
    <name>pridsm_02</name>
</geneLocation>
<evidence type="ECO:0000313" key="8">
    <source>
        <dbReference type="Proteomes" id="UP000325785"/>
    </source>
</evidence>
<dbReference type="Proteomes" id="UP000325785">
    <property type="component" value="Plasmid pRIdsm_02"/>
</dbReference>
<dbReference type="EMBL" id="CP031600">
    <property type="protein sequence ID" value="QEW29941.1"/>
    <property type="molecule type" value="Genomic_DNA"/>
</dbReference>
<evidence type="ECO:0000313" key="7">
    <source>
        <dbReference type="EMBL" id="QEW29941.1"/>
    </source>
</evidence>
<feature type="transmembrane region" description="Helical" evidence="6">
    <location>
        <begin position="47"/>
        <end position="66"/>
    </location>
</feature>
<feature type="transmembrane region" description="Helical" evidence="6">
    <location>
        <begin position="118"/>
        <end position="137"/>
    </location>
</feature>
<protein>
    <submittedName>
        <fullName evidence="7">Cytochrome c oxidase assembly factor CtaG</fullName>
    </submittedName>
</protein>
<gene>
    <name evidence="7" type="ORF">RIdsm_05787</name>
</gene>
<evidence type="ECO:0000256" key="6">
    <source>
        <dbReference type="SAM" id="Phobius"/>
    </source>
</evidence>
<keyword evidence="2" id="KW-1003">Cell membrane</keyword>
<evidence type="ECO:0000256" key="5">
    <source>
        <dbReference type="ARBA" id="ARBA00023136"/>
    </source>
</evidence>
<name>A0A5P3AL74_9RHOB</name>
<keyword evidence="3 6" id="KW-0812">Transmembrane</keyword>
<feature type="transmembrane region" description="Helical" evidence="6">
    <location>
        <begin position="274"/>
        <end position="292"/>
    </location>
</feature>